<dbReference type="Proteomes" id="UP000196368">
    <property type="component" value="Unassembled WGS sequence"/>
</dbReference>
<evidence type="ECO:0000313" key="3">
    <source>
        <dbReference type="Proteomes" id="UP000196368"/>
    </source>
</evidence>
<feature type="domain" description="PD-(D/E)XK endonuclease-like" evidence="1">
    <location>
        <begin position="8"/>
        <end position="234"/>
    </location>
</feature>
<organism evidence="2 3">
    <name type="scientific">Candidatus Avelusimicrobium gallicola</name>
    <dbReference type="NCBI Taxonomy" id="2562704"/>
    <lineage>
        <taxon>Bacteria</taxon>
        <taxon>Pseudomonadati</taxon>
        <taxon>Elusimicrobiota</taxon>
        <taxon>Elusimicrobia</taxon>
        <taxon>Elusimicrobiales</taxon>
        <taxon>Elusimicrobiaceae</taxon>
        <taxon>Candidatus Avelusimicrobium</taxon>
    </lineage>
</organism>
<dbReference type="RefSeq" id="WP_087289023.1">
    <property type="nucleotide sequence ID" value="NZ_NFJD01000004.1"/>
</dbReference>
<name>A0A1Y4DL95_9BACT</name>
<reference evidence="3" key="1">
    <citation type="submission" date="2017-04" db="EMBL/GenBank/DDBJ databases">
        <title>Function of individual gut microbiota members based on whole genome sequencing of pure cultures obtained from chicken caecum.</title>
        <authorList>
            <person name="Medvecky M."/>
            <person name="Cejkova D."/>
            <person name="Polansky O."/>
            <person name="Karasova D."/>
            <person name="Kubasova T."/>
            <person name="Cizek A."/>
            <person name="Rychlik I."/>
        </authorList>
    </citation>
    <scope>NUCLEOTIDE SEQUENCE [LARGE SCALE GENOMIC DNA]</scope>
    <source>
        <strain evidence="3">An273</strain>
    </source>
</reference>
<evidence type="ECO:0000313" key="2">
    <source>
        <dbReference type="EMBL" id="OUO56191.1"/>
    </source>
</evidence>
<gene>
    <name evidence="2" type="ORF">B5F75_06125</name>
</gene>
<accession>A0A1Y4DL95</accession>
<dbReference type="SUPFAM" id="SSF52980">
    <property type="entry name" value="Restriction endonuclease-like"/>
    <property type="match status" value="1"/>
</dbReference>
<comment type="caution">
    <text evidence="2">The sequence shown here is derived from an EMBL/GenBank/DDBJ whole genome shotgun (WGS) entry which is preliminary data.</text>
</comment>
<dbReference type="InterPro" id="IPR038726">
    <property type="entry name" value="PDDEXK_AddAB-type"/>
</dbReference>
<dbReference type="InterPro" id="IPR011335">
    <property type="entry name" value="Restrct_endonuc-II-like"/>
</dbReference>
<dbReference type="EMBL" id="NFJD01000004">
    <property type="protein sequence ID" value="OUO56191.1"/>
    <property type="molecule type" value="Genomic_DNA"/>
</dbReference>
<protein>
    <recommendedName>
        <fullName evidence="1">PD-(D/E)XK endonuclease-like domain-containing protein</fullName>
    </recommendedName>
</protein>
<evidence type="ECO:0000259" key="1">
    <source>
        <dbReference type="Pfam" id="PF12705"/>
    </source>
</evidence>
<dbReference type="Gene3D" id="3.90.320.10">
    <property type="match status" value="1"/>
</dbReference>
<sequence>MYSDVYELNYSKIKTYLECPVLYKLKYIEGKREGLVPASSLGVSIHRALEEYHRSSNDPSELLSYYDDCWLGAGYASAGEQMEWYLKGKKMLETYAQAEYERKTTVDSTEREFIFQEGQWTLRGKIDRIDKHPDGSWEVIDYKTGTDVDLSLPVTDSLQLGIYAVGARRAWNMQKGIATFYFVAFNQKMSAPFEAFDEAKILDTFIDIGKKIEVNDFEPNLQHCASCPFQTRCEHSCVKPEKAE</sequence>
<keyword evidence="3" id="KW-1185">Reference proteome</keyword>
<dbReference type="AlphaFoldDB" id="A0A1Y4DL95"/>
<dbReference type="OrthoDB" id="9791397at2"/>
<dbReference type="Pfam" id="PF12705">
    <property type="entry name" value="PDDEXK_1"/>
    <property type="match status" value="1"/>
</dbReference>
<proteinExistence type="predicted"/>
<dbReference type="InterPro" id="IPR011604">
    <property type="entry name" value="PDDEXK-like_dom_sf"/>
</dbReference>